<dbReference type="Proteomes" id="UP000238296">
    <property type="component" value="Unassembled WGS sequence"/>
</dbReference>
<dbReference type="InterPro" id="IPR039261">
    <property type="entry name" value="FNR_nucleotide-bd"/>
</dbReference>
<evidence type="ECO:0000259" key="11">
    <source>
        <dbReference type="PROSITE" id="PS01033"/>
    </source>
</evidence>
<dbReference type="InterPro" id="IPR000971">
    <property type="entry name" value="Globin"/>
</dbReference>
<keyword evidence="14" id="KW-0560">Oxidoreductase</keyword>
<keyword evidence="4 10" id="KW-0561">Oxygen transport</keyword>
<evidence type="ECO:0000256" key="10">
    <source>
        <dbReference type="RuleBase" id="RU000356"/>
    </source>
</evidence>
<keyword evidence="10" id="KW-0813">Transport</keyword>
<sequence length="389" mass="41885">MLSPKSAAIVKETLPVVGAAIEDITTRFYATLFVDHPELERDLFNRGNQAQGDQQRALAGAIASFATLLVADDAPPPDKVLSRIANKHASLGVTSDQYQLVHDYLFAAIVAVLGDAVTDDVAAAWDEVYWLMANALMGREADLYAQAGVAPGQVWLPARVVARTQESPDCIALTLTGADGALPAFRPGQYTSVAVRLPDGARQIRQYSITGSDTATWRITVKRVASVAGSPVGQVSNFIHDNVFEGDALMLSRPFGDLTLAPEQVPVLLVSAGIGCTPMIGMLRHLVDTGDHRSVCVVHADRSRAAHPHRSELADLVAQLPAAIMRTWYGEIGVPVDLAEMPLPDGVQVYLCGPLEFMRSVREHLVDRGIPAGDIHYEVFGPDLWLQVA</sequence>
<dbReference type="InterPro" id="IPR012292">
    <property type="entry name" value="Globin/Proto"/>
</dbReference>
<organism evidence="13 15">
    <name type="scientific">Mycobacterium talmoniae</name>
    <dbReference type="NCBI Taxonomy" id="1858794"/>
    <lineage>
        <taxon>Bacteria</taxon>
        <taxon>Bacillati</taxon>
        <taxon>Actinomycetota</taxon>
        <taxon>Actinomycetes</taxon>
        <taxon>Mycobacteriales</taxon>
        <taxon>Mycobacteriaceae</taxon>
        <taxon>Mycobacterium</taxon>
    </lineage>
</organism>
<dbReference type="EMBL" id="MLQM01000056">
    <property type="protein sequence ID" value="OHV03944.1"/>
    <property type="molecule type" value="Genomic_DNA"/>
</dbReference>
<comment type="similarity">
    <text evidence="10">Belongs to the globin family.</text>
</comment>
<dbReference type="Pfam" id="PF00042">
    <property type="entry name" value="Globin"/>
    <property type="match status" value="1"/>
</dbReference>
<dbReference type="InterPro" id="IPR001433">
    <property type="entry name" value="OxRdtase_FAD/NAD-bd"/>
</dbReference>
<comment type="catalytic activity">
    <reaction evidence="8">
        <text>2 nitric oxide + NADH + 2 O2 = 2 nitrate + NAD(+) + H(+)</text>
        <dbReference type="Rhea" id="RHEA:19469"/>
        <dbReference type="ChEBI" id="CHEBI:15378"/>
        <dbReference type="ChEBI" id="CHEBI:15379"/>
        <dbReference type="ChEBI" id="CHEBI:16480"/>
        <dbReference type="ChEBI" id="CHEBI:17632"/>
        <dbReference type="ChEBI" id="CHEBI:57540"/>
        <dbReference type="ChEBI" id="CHEBI:57945"/>
        <dbReference type="EC" id="1.14.12.17"/>
    </reaction>
</comment>
<dbReference type="InterPro" id="IPR017927">
    <property type="entry name" value="FAD-bd_FR_type"/>
</dbReference>
<name>A0A1S1NIP9_9MYCO</name>
<dbReference type="CDD" id="cd06184">
    <property type="entry name" value="flavohem_like_fad_nad_binding"/>
    <property type="match status" value="1"/>
</dbReference>
<dbReference type="RefSeq" id="WP_071026164.1">
    <property type="nucleotide sequence ID" value="NZ_MLQM01000056.1"/>
</dbReference>
<dbReference type="Pfam" id="PF00175">
    <property type="entry name" value="NAD_binding_1"/>
    <property type="match status" value="1"/>
</dbReference>
<evidence type="ECO:0000256" key="1">
    <source>
        <dbReference type="ARBA" id="ARBA00006401"/>
    </source>
</evidence>
<evidence type="ECO:0000256" key="8">
    <source>
        <dbReference type="ARBA" id="ARBA00048649"/>
    </source>
</evidence>
<proteinExistence type="inferred from homology"/>
<dbReference type="GO" id="GO:0005344">
    <property type="term" value="F:oxygen carrier activity"/>
    <property type="evidence" value="ECO:0007669"/>
    <property type="project" value="UniProtKB-KW"/>
</dbReference>
<evidence type="ECO:0000256" key="6">
    <source>
        <dbReference type="ARBA" id="ARBA00023004"/>
    </source>
</evidence>
<keyword evidence="6" id="KW-0408">Iron</keyword>
<evidence type="ECO:0000313" key="13">
    <source>
        <dbReference type="EMBL" id="OHV03944.1"/>
    </source>
</evidence>
<evidence type="ECO:0000256" key="3">
    <source>
        <dbReference type="ARBA" id="ARBA00022617"/>
    </source>
</evidence>
<reference evidence="14 16" key="2">
    <citation type="journal article" date="2017" name="Int. J. Syst. Evol. Microbiol.">
        <title>Mycobacterium talmoniae sp. nov., a slowly growing mycobacterium isolated from human respiratory samples.</title>
        <authorList>
            <person name="Davidson R.M."/>
            <person name="DeGroote M.A."/>
            <person name="Marola J.L."/>
            <person name="Buss S."/>
            <person name="Jones V."/>
            <person name="McNeil M.R."/>
            <person name="Freifeld A.G."/>
            <person name="Elaine Epperson L."/>
            <person name="Hasan N.A."/>
            <person name="Jackson M."/>
            <person name="Iwen P.C."/>
            <person name="Salfinger M."/>
            <person name="Strong M."/>
        </authorList>
    </citation>
    <scope>NUCLEOTIDE SEQUENCE [LARGE SCALE GENOMIC DNA]</scope>
    <source>
        <strain evidence="14 16">ATCC BAA-2683</strain>
    </source>
</reference>
<dbReference type="EC" id="1.14.12.17" evidence="2"/>
<evidence type="ECO:0000256" key="4">
    <source>
        <dbReference type="ARBA" id="ARBA00022621"/>
    </source>
</evidence>
<dbReference type="Gene3D" id="3.40.50.80">
    <property type="entry name" value="Nucleotide-binding domain of ferredoxin-NADP reductase (FNR) module"/>
    <property type="match status" value="1"/>
</dbReference>
<accession>A0A1S1NIP9</accession>
<feature type="domain" description="FAD-binding FR-type" evidence="12">
    <location>
        <begin position="153"/>
        <end position="261"/>
    </location>
</feature>
<gene>
    <name evidence="14" type="primary">hmp_3</name>
    <name evidence="13" type="ORF">BKN37_12350</name>
    <name evidence="14" type="ORF">C1Y40_03153</name>
</gene>
<dbReference type="PANTHER" id="PTHR43396:SF3">
    <property type="entry name" value="FLAVOHEMOPROTEIN"/>
    <property type="match status" value="1"/>
</dbReference>
<dbReference type="PROSITE" id="PS51384">
    <property type="entry name" value="FAD_FR"/>
    <property type="match status" value="1"/>
</dbReference>
<dbReference type="SUPFAM" id="SSF46458">
    <property type="entry name" value="Globin-like"/>
    <property type="match status" value="1"/>
</dbReference>
<dbReference type="GO" id="GO:0046872">
    <property type="term" value="F:metal ion binding"/>
    <property type="evidence" value="ECO:0007669"/>
    <property type="project" value="UniProtKB-KW"/>
</dbReference>
<protein>
    <recommendedName>
        <fullName evidence="2">nitric oxide dioxygenase</fullName>
        <ecNumber evidence="2">1.14.12.17</ecNumber>
    </recommendedName>
</protein>
<dbReference type="PANTHER" id="PTHR43396">
    <property type="entry name" value="FLAVOHEMOPROTEIN"/>
    <property type="match status" value="1"/>
</dbReference>
<dbReference type="Gene3D" id="2.40.30.10">
    <property type="entry name" value="Translation factors"/>
    <property type="match status" value="1"/>
</dbReference>
<dbReference type="GO" id="GO:0071500">
    <property type="term" value="P:cellular response to nitrosative stress"/>
    <property type="evidence" value="ECO:0007669"/>
    <property type="project" value="TreeGrafter"/>
</dbReference>
<evidence type="ECO:0000256" key="7">
    <source>
        <dbReference type="ARBA" id="ARBA00023027"/>
    </source>
</evidence>
<dbReference type="GO" id="GO:0051537">
    <property type="term" value="F:2 iron, 2 sulfur cluster binding"/>
    <property type="evidence" value="ECO:0007669"/>
    <property type="project" value="UniProtKB-KW"/>
</dbReference>
<reference evidence="13 15" key="1">
    <citation type="submission" date="2016-10" db="EMBL/GenBank/DDBJ databases">
        <title>Genome sequence of Mycobacterium talmonii.</title>
        <authorList>
            <person name="Greninger A.L."/>
            <person name="Elliott B."/>
            <person name="Vasireddy S."/>
            <person name="Vasireddy R."/>
        </authorList>
    </citation>
    <scope>NUCLEOTIDE SEQUENCE [LARGE SCALE GENOMIC DNA]</scope>
    <source>
        <strain evidence="13">MO-5499</strain>
        <strain evidence="15">NE-TNMC-100812</strain>
    </source>
</reference>
<keyword evidence="7" id="KW-0520">NAD</keyword>
<comment type="similarity">
    <text evidence="1">In the C-terminal section; belongs to the flavoprotein pyridine nucleotide cytochrome reductase family.</text>
</comment>
<reference evidence="14" key="3">
    <citation type="submission" date="2018-01" db="EMBL/GenBank/DDBJ databases">
        <authorList>
            <person name="Gaut B.S."/>
            <person name="Morton B.R."/>
            <person name="Clegg M.T."/>
            <person name="Duvall M.R."/>
        </authorList>
    </citation>
    <scope>NUCLEOTIDE SEQUENCE</scope>
    <source>
        <strain evidence="14">ATCC BAA-2683</strain>
    </source>
</reference>
<keyword evidence="5" id="KW-0479">Metal-binding</keyword>
<evidence type="ECO:0000313" key="15">
    <source>
        <dbReference type="Proteomes" id="UP000179734"/>
    </source>
</evidence>
<keyword evidence="3 10" id="KW-0349">Heme</keyword>
<dbReference type="FunFam" id="1.10.490.10:FF:000003">
    <property type="entry name" value="Flavohemoprotein"/>
    <property type="match status" value="1"/>
</dbReference>
<keyword evidence="15" id="KW-1185">Reference proteome</keyword>
<dbReference type="SUPFAM" id="SSF63380">
    <property type="entry name" value="Riboflavin synthase domain-like"/>
    <property type="match status" value="1"/>
</dbReference>
<dbReference type="EMBL" id="PPEA01000447">
    <property type="protein sequence ID" value="PQM46712.1"/>
    <property type="molecule type" value="Genomic_DNA"/>
</dbReference>
<dbReference type="AlphaFoldDB" id="A0A1S1NIP9"/>
<dbReference type="InterPro" id="IPR017938">
    <property type="entry name" value="Riboflavin_synthase-like_b-brl"/>
</dbReference>
<dbReference type="GO" id="GO:0019825">
    <property type="term" value="F:oxygen binding"/>
    <property type="evidence" value="ECO:0007669"/>
    <property type="project" value="InterPro"/>
</dbReference>
<evidence type="ECO:0000259" key="12">
    <source>
        <dbReference type="PROSITE" id="PS51384"/>
    </source>
</evidence>
<dbReference type="CDD" id="cd14782">
    <property type="entry name" value="FHb-globin_2"/>
    <property type="match status" value="1"/>
</dbReference>
<dbReference type="GO" id="GO:0008941">
    <property type="term" value="F:nitric oxide dioxygenase NAD(P)H activity"/>
    <property type="evidence" value="ECO:0007669"/>
    <property type="project" value="UniProtKB-EC"/>
</dbReference>
<dbReference type="PRINTS" id="PR00409">
    <property type="entry name" value="PHDIOXRDTASE"/>
</dbReference>
<dbReference type="InterPro" id="IPR009050">
    <property type="entry name" value="Globin-like_sf"/>
</dbReference>
<dbReference type="GO" id="GO:0020037">
    <property type="term" value="F:heme binding"/>
    <property type="evidence" value="ECO:0007669"/>
    <property type="project" value="InterPro"/>
</dbReference>
<dbReference type="Proteomes" id="UP000179734">
    <property type="component" value="Unassembled WGS sequence"/>
</dbReference>
<dbReference type="GO" id="GO:0071949">
    <property type="term" value="F:FAD binding"/>
    <property type="evidence" value="ECO:0007669"/>
    <property type="project" value="TreeGrafter"/>
</dbReference>
<comment type="catalytic activity">
    <reaction evidence="9">
        <text>2 nitric oxide + NADPH + 2 O2 = 2 nitrate + NADP(+) + H(+)</text>
        <dbReference type="Rhea" id="RHEA:19465"/>
        <dbReference type="ChEBI" id="CHEBI:15378"/>
        <dbReference type="ChEBI" id="CHEBI:15379"/>
        <dbReference type="ChEBI" id="CHEBI:16480"/>
        <dbReference type="ChEBI" id="CHEBI:17632"/>
        <dbReference type="ChEBI" id="CHEBI:57783"/>
        <dbReference type="ChEBI" id="CHEBI:58349"/>
        <dbReference type="EC" id="1.14.12.17"/>
    </reaction>
</comment>
<comment type="caution">
    <text evidence="13">The sequence shown here is derived from an EMBL/GenBank/DDBJ whole genome shotgun (WGS) entry which is preliminary data.</text>
</comment>
<evidence type="ECO:0000256" key="2">
    <source>
        <dbReference type="ARBA" id="ARBA00012229"/>
    </source>
</evidence>
<evidence type="ECO:0000313" key="16">
    <source>
        <dbReference type="Proteomes" id="UP000238296"/>
    </source>
</evidence>
<evidence type="ECO:0000313" key="14">
    <source>
        <dbReference type="EMBL" id="PQM46712.1"/>
    </source>
</evidence>
<evidence type="ECO:0000256" key="9">
    <source>
        <dbReference type="ARBA" id="ARBA00049433"/>
    </source>
</evidence>
<evidence type="ECO:0000256" key="5">
    <source>
        <dbReference type="ARBA" id="ARBA00022723"/>
    </source>
</evidence>
<dbReference type="SUPFAM" id="SSF52343">
    <property type="entry name" value="Ferredoxin reductase-like, C-terminal NADP-linked domain"/>
    <property type="match status" value="1"/>
</dbReference>
<dbReference type="GO" id="GO:0046210">
    <property type="term" value="P:nitric oxide catabolic process"/>
    <property type="evidence" value="ECO:0007669"/>
    <property type="project" value="TreeGrafter"/>
</dbReference>
<feature type="domain" description="Globin" evidence="11">
    <location>
        <begin position="1"/>
        <end position="141"/>
    </location>
</feature>
<dbReference type="Gene3D" id="1.10.490.10">
    <property type="entry name" value="Globins"/>
    <property type="match status" value="1"/>
</dbReference>
<dbReference type="PROSITE" id="PS01033">
    <property type="entry name" value="GLOBIN"/>
    <property type="match status" value="1"/>
</dbReference>